<dbReference type="SUPFAM" id="SSF140959">
    <property type="entry name" value="Indolic compounds 2,3-dioxygenase-like"/>
    <property type="match status" value="1"/>
</dbReference>
<proteinExistence type="predicted"/>
<accession>A0A160NUW5</accession>
<gene>
    <name evidence="1" type="ORF">SLA_0395</name>
</gene>
<reference evidence="1 2" key="1">
    <citation type="journal article" date="2016" name="Genome Announc.">
        <title>Complete Genome Sequence of Thiostrepton-Producing Streptomyces laurentii ATCC 31255.</title>
        <authorList>
            <person name="Doi K."/>
            <person name="Fujino Y."/>
            <person name="Nagayoshi Y."/>
            <person name="Ohshima T."/>
            <person name="Ogata S."/>
        </authorList>
    </citation>
    <scope>NUCLEOTIDE SEQUENCE [LARGE SCALE GENOMIC DNA]</scope>
    <source>
        <strain evidence="1 2">ATCC 31255</strain>
    </source>
</reference>
<dbReference type="GO" id="GO:0019441">
    <property type="term" value="P:L-tryptophan catabolic process to kynurenine"/>
    <property type="evidence" value="ECO:0007669"/>
    <property type="project" value="InterPro"/>
</dbReference>
<evidence type="ECO:0000313" key="2">
    <source>
        <dbReference type="Proteomes" id="UP000217676"/>
    </source>
</evidence>
<dbReference type="GO" id="GO:0020037">
    <property type="term" value="F:heme binding"/>
    <property type="evidence" value="ECO:0007669"/>
    <property type="project" value="InterPro"/>
</dbReference>
<dbReference type="InterPro" id="IPR004981">
    <property type="entry name" value="Trp_2_3_dOase"/>
</dbReference>
<dbReference type="GO" id="GO:0046872">
    <property type="term" value="F:metal ion binding"/>
    <property type="evidence" value="ECO:0007669"/>
    <property type="project" value="InterPro"/>
</dbReference>
<keyword evidence="1" id="KW-0560">Oxidoreductase</keyword>
<dbReference type="EMBL" id="AP017424">
    <property type="protein sequence ID" value="BAU81350.1"/>
    <property type="molecule type" value="Genomic_DNA"/>
</dbReference>
<dbReference type="InterPro" id="IPR037217">
    <property type="entry name" value="Trp/Indoleamine_2_3_dOase-like"/>
</dbReference>
<dbReference type="PANTHER" id="PTHR10138:SF0">
    <property type="entry name" value="TRYPTOPHAN 2,3-DIOXYGENASE"/>
    <property type="match status" value="1"/>
</dbReference>
<name>A0A160NUW5_STRLU</name>
<evidence type="ECO:0000313" key="1">
    <source>
        <dbReference type="EMBL" id="BAU81350.1"/>
    </source>
</evidence>
<dbReference type="Gene3D" id="1.20.58.480">
    <property type="match status" value="1"/>
</dbReference>
<dbReference type="Proteomes" id="UP000217676">
    <property type="component" value="Chromosome"/>
</dbReference>
<organism evidence="1 2">
    <name type="scientific">Streptomyces laurentii</name>
    <dbReference type="NCBI Taxonomy" id="39478"/>
    <lineage>
        <taxon>Bacteria</taxon>
        <taxon>Bacillati</taxon>
        <taxon>Actinomycetota</taxon>
        <taxon>Actinomycetes</taxon>
        <taxon>Kitasatosporales</taxon>
        <taxon>Streptomycetaceae</taxon>
        <taxon>Streptomyces</taxon>
    </lineage>
</organism>
<dbReference type="GO" id="GO:0019442">
    <property type="term" value="P:L-tryptophan catabolic process to acetyl-CoA"/>
    <property type="evidence" value="ECO:0007669"/>
    <property type="project" value="TreeGrafter"/>
</dbReference>
<dbReference type="AlphaFoldDB" id="A0A160NUW5"/>
<dbReference type="GO" id="GO:0004833">
    <property type="term" value="F:L-tryptophan 2,3-dioxygenase activity"/>
    <property type="evidence" value="ECO:0007669"/>
    <property type="project" value="InterPro"/>
</dbReference>
<sequence>MGFVVTTQVMELWLTLIVHEWRTAGTAFAKDDLDSATDALTRSRRALTALQATWAPLAALTPAQFNGFRAAFGTASGFQSAMYRHVEFLLGDKSEAMLRLHQGDPAVHEALSETHRQPSLYDEVLGYLHRQGLPVPERVRERDVREPYVSDPGVVEVWRRIYAGPQHDPLLTLGEQLTDLAELIVRWRFDHIMVVRRAMGTKTGSAGSSGLAWLEQRSARPVFPELWEVRGEL</sequence>
<dbReference type="Pfam" id="PF03301">
    <property type="entry name" value="Trp_dioxygenase"/>
    <property type="match status" value="1"/>
</dbReference>
<dbReference type="KEGG" id="slau:SLA_0395"/>
<keyword evidence="2" id="KW-1185">Reference proteome</keyword>
<protein>
    <submittedName>
        <fullName evidence="1">Tryptophan 2,3-dioxygenase</fullName>
    </submittedName>
</protein>
<keyword evidence="1" id="KW-0223">Dioxygenase</keyword>
<dbReference type="PANTHER" id="PTHR10138">
    <property type="entry name" value="TRYPTOPHAN 2,3-DIOXYGENASE"/>
    <property type="match status" value="1"/>
</dbReference>